<comment type="caution">
    <text evidence="1">The sequence shown here is derived from an EMBL/GenBank/DDBJ whole genome shotgun (WGS) entry which is preliminary data.</text>
</comment>
<keyword evidence="2" id="KW-1185">Reference proteome</keyword>
<accession>A0A0L6VR27</accession>
<reference evidence="1 2" key="1">
    <citation type="submission" date="2015-08" db="EMBL/GenBank/DDBJ databases">
        <title>Next Generation Sequencing and Analysis of the Genome of Puccinia sorghi L Schw, the Causal Agent of Maize Common Rust.</title>
        <authorList>
            <person name="Rochi L."/>
            <person name="Burguener G."/>
            <person name="Darino M."/>
            <person name="Turjanski A."/>
            <person name="Kreff E."/>
            <person name="Dieguez M.J."/>
            <person name="Sacco F."/>
        </authorList>
    </citation>
    <scope>NUCLEOTIDE SEQUENCE [LARGE SCALE GENOMIC DNA]</scope>
    <source>
        <strain evidence="1 2">RO10H11247</strain>
    </source>
</reference>
<proteinExistence type="predicted"/>
<name>A0A0L6VR27_9BASI</name>
<evidence type="ECO:0000313" key="2">
    <source>
        <dbReference type="Proteomes" id="UP000037035"/>
    </source>
</evidence>
<evidence type="ECO:0000313" key="1">
    <source>
        <dbReference type="EMBL" id="KNZ62640.1"/>
    </source>
</evidence>
<gene>
    <name evidence="1" type="ORF">VP01_1243g4</name>
</gene>
<protein>
    <submittedName>
        <fullName evidence="1">Uncharacterized protein</fullName>
    </submittedName>
</protein>
<dbReference type="AlphaFoldDB" id="A0A0L6VR27"/>
<organism evidence="1 2">
    <name type="scientific">Puccinia sorghi</name>
    <dbReference type="NCBI Taxonomy" id="27349"/>
    <lineage>
        <taxon>Eukaryota</taxon>
        <taxon>Fungi</taxon>
        <taxon>Dikarya</taxon>
        <taxon>Basidiomycota</taxon>
        <taxon>Pucciniomycotina</taxon>
        <taxon>Pucciniomycetes</taxon>
        <taxon>Pucciniales</taxon>
        <taxon>Pucciniaceae</taxon>
        <taxon>Puccinia</taxon>
    </lineage>
</organism>
<dbReference type="EMBL" id="LAVV01002710">
    <property type="protein sequence ID" value="KNZ62640.1"/>
    <property type="molecule type" value="Genomic_DNA"/>
</dbReference>
<dbReference type="VEuPathDB" id="FungiDB:VP01_1243g4"/>
<sequence>MKSQFASKILEVFQQHVHNTSNPDGDGNRGFRCILAAMEYSKNGWFWVQHELVKEMGDKLSISSKLFRGETKPRTLISQLKVSRMNEKIPPSKWLSKMDHKQAISNTFQRPVVFLSVEDSLSFIPTTTALETKEKTGYHFFNACQPKSLCLGALEGNQQI</sequence>
<dbReference type="Proteomes" id="UP000037035">
    <property type="component" value="Unassembled WGS sequence"/>
</dbReference>
<dbReference type="OrthoDB" id="2379842at2759"/>